<name>A0A3B0UAZ7_9ZZZZ</name>
<evidence type="ECO:0000259" key="1">
    <source>
        <dbReference type="SMART" id="SM01235"/>
    </source>
</evidence>
<protein>
    <recommendedName>
        <fullName evidence="1">Haem-binding domain-containing protein</fullName>
    </recommendedName>
</protein>
<sequence length="151" mass="17457">MKKKIFLGLLATLVVMQFFRIDKSNPESDLAMNMFVVEQVPDDVQSIIKTSCFDCHSNQVNYPWYSNVAPASWVVKNHINEARDELNFSEWGSYTTKRKLHKLEEIEEEVGEGEMPLPSYLLAHGDARLGKVQQKRLINWAKELRTGEKIE</sequence>
<organism evidence="2">
    <name type="scientific">hydrothermal vent metagenome</name>
    <dbReference type="NCBI Taxonomy" id="652676"/>
    <lineage>
        <taxon>unclassified sequences</taxon>
        <taxon>metagenomes</taxon>
        <taxon>ecological metagenomes</taxon>
    </lineage>
</organism>
<evidence type="ECO:0000313" key="2">
    <source>
        <dbReference type="EMBL" id="VAW28135.1"/>
    </source>
</evidence>
<dbReference type="AlphaFoldDB" id="A0A3B0UAZ7"/>
<dbReference type="SMART" id="SM01235">
    <property type="entry name" value="Haem_bd"/>
    <property type="match status" value="1"/>
</dbReference>
<accession>A0A3B0UAZ7</accession>
<gene>
    <name evidence="2" type="ORF">MNBD_BACTEROID06-1436</name>
</gene>
<proteinExistence type="predicted"/>
<dbReference type="EMBL" id="UOES01000353">
    <property type="protein sequence ID" value="VAW28135.1"/>
    <property type="molecule type" value="Genomic_DNA"/>
</dbReference>
<feature type="domain" description="Haem-binding" evidence="1">
    <location>
        <begin position="10"/>
        <end position="145"/>
    </location>
</feature>
<reference evidence="2" key="1">
    <citation type="submission" date="2018-06" db="EMBL/GenBank/DDBJ databases">
        <authorList>
            <person name="Zhirakovskaya E."/>
        </authorList>
    </citation>
    <scope>NUCLEOTIDE SEQUENCE</scope>
</reference>
<dbReference type="Pfam" id="PF14376">
    <property type="entry name" value="Haem_bd"/>
    <property type="match status" value="1"/>
</dbReference>
<dbReference type="InterPro" id="IPR025992">
    <property type="entry name" value="Haem-bd"/>
</dbReference>